<keyword evidence="2 15" id="KW-0547">Nucleotide-binding</keyword>
<keyword evidence="6 19" id="KW-0269">Exonuclease</keyword>
<evidence type="ECO:0000256" key="7">
    <source>
        <dbReference type="ARBA" id="ARBA00022840"/>
    </source>
</evidence>
<keyword evidence="4 15" id="KW-0378">Hydrolase</keyword>
<sequence length="1059" mass="117646">MKNIELINASAGSGKTFTLTRHMQSAISKGLDPAGLMATTFTNKAAAELRERIRMQLLQQGNHAAAQAVLDGFIGTVNSICARLLTEYAIDAGLSPALDVMPEEESSRLFNIAVSAVMDAHADNIEPLARRLLYDGSGSGYQKNSDWRSVVHQIVDRARTNQIDRTTLDVSAQRSSAGMLALLDAPLSSVQTQKLTGLLQKTQRSLLGSQIADKTTQGSLDTINGLLRKLQLGEELYWGEWLKIMNLKSTKASAQILEPLQNAGAEVMACPEFHQDVQQFIQHIFACAAEGLEAYDRFKRKQGLMDFVDQEARVLVLCRSNQAFRDSMRQRLQMLMVDEFQDTSPIQLALFLELHALAGDSVWVGDPKQAIYGFRGTDPQLMEAVTNSIQNTSTLGYSWRSTRELVKFSNAVFAETFHELGRDKVCLQIPKARAKSARGGWLEAWHLLGKNKDSDTQGIAMGIAQLLKENPRILPSHIAVLCRTNYSCTSLASSLKSLGIKASVAEGSLLQTRECQLALAALRCMNDHYDTIALAELVHLHPHHQDHGQWLASVVNDPEVTREQWASDPMVQQLRAARQHISQWTPLEALERAMDAIDLPRIAGTWSNAPVRMGNLDQLRAHCVLYVDQCQARRSAATVAGFISHISSSDGAQAEGRDENTVQVLTYHRSKGLEWPVVILTDLGNEPKTHLFGTRVMPPSKFKKSKPLDSLLPPEGSTTVDLSDPLKGRWINFWPWPFGNQRKSPLDDVLDERLPDRKRLEKQDFDELLRLLYVGMTRARTGMVLVVRKQENKNSTKLVTKWLDLLCDHEGKGVLTLPMKSGKQQITVGKEKIDIQVRQFDASTMEEGEAPPQQQAYVAPVVSEVAQHRPARILASSLSSTEETTGDMQVVAQFDNSIEITGSPQFSSLGSAIHGYFGVDTSNMEESRKRVLATQLLQRFGVAQHIKAESVLNAASCLEQFISTHHPAAIIRREWPIFLRNEHHQTMQGWIDMLLELPEGYVIIDHKSYPGHQTTEKAREFAPQLQAYAEAVTKATGKPVLSTLLHLPVSGCVVRVCAK</sequence>
<dbReference type="Proteomes" id="UP000528322">
    <property type="component" value="Unassembled WGS sequence"/>
</dbReference>
<gene>
    <name evidence="19" type="ORF">HNR37_000666</name>
</gene>
<organism evidence="19 20">
    <name type="scientific">Desulfurispira natronophila</name>
    <dbReference type="NCBI Taxonomy" id="682562"/>
    <lineage>
        <taxon>Bacteria</taxon>
        <taxon>Pseudomonadati</taxon>
        <taxon>Chrysiogenota</taxon>
        <taxon>Chrysiogenia</taxon>
        <taxon>Chrysiogenales</taxon>
        <taxon>Chrysiogenaceae</taxon>
        <taxon>Desulfurispira</taxon>
    </lineage>
</organism>
<evidence type="ECO:0000256" key="3">
    <source>
        <dbReference type="ARBA" id="ARBA00022763"/>
    </source>
</evidence>
<dbReference type="Gene3D" id="3.40.50.300">
    <property type="entry name" value="P-loop containing nucleotide triphosphate hydrolases"/>
    <property type="match status" value="4"/>
</dbReference>
<dbReference type="Pfam" id="PF13361">
    <property type="entry name" value="UvrD_C"/>
    <property type="match status" value="2"/>
</dbReference>
<evidence type="ECO:0000259" key="17">
    <source>
        <dbReference type="PROSITE" id="PS51198"/>
    </source>
</evidence>
<dbReference type="EMBL" id="JACHID010000003">
    <property type="protein sequence ID" value="MBB5021357.1"/>
    <property type="molecule type" value="Genomic_DNA"/>
</dbReference>
<comment type="caution">
    <text evidence="19">The sequence shown here is derived from an EMBL/GenBank/DDBJ whole genome shotgun (WGS) entry which is preliminary data.</text>
</comment>
<keyword evidence="7 15" id="KW-0067">ATP-binding</keyword>
<evidence type="ECO:0000259" key="18">
    <source>
        <dbReference type="PROSITE" id="PS51217"/>
    </source>
</evidence>
<evidence type="ECO:0000256" key="4">
    <source>
        <dbReference type="ARBA" id="ARBA00022801"/>
    </source>
</evidence>
<keyword evidence="8" id="KW-0238">DNA-binding</keyword>
<evidence type="ECO:0000256" key="2">
    <source>
        <dbReference type="ARBA" id="ARBA00022741"/>
    </source>
</evidence>
<dbReference type="InterPro" id="IPR027417">
    <property type="entry name" value="P-loop_NTPase"/>
</dbReference>
<dbReference type="PROSITE" id="PS50206">
    <property type="entry name" value="RHODANESE_3"/>
    <property type="match status" value="1"/>
</dbReference>
<comment type="catalytic activity">
    <reaction evidence="11">
        <text>Couples ATP hydrolysis with the unwinding of duplex DNA by translocating in the 3'-5' direction.</text>
        <dbReference type="EC" id="5.6.2.4"/>
    </reaction>
</comment>
<evidence type="ECO:0000256" key="11">
    <source>
        <dbReference type="ARBA" id="ARBA00034617"/>
    </source>
</evidence>
<dbReference type="RefSeq" id="WP_183729904.1">
    <property type="nucleotide sequence ID" value="NZ_JACHID010000003.1"/>
</dbReference>
<feature type="domain" description="UvrD-like helicase C-terminal" evidence="18">
    <location>
        <begin position="403"/>
        <end position="672"/>
    </location>
</feature>
<evidence type="ECO:0000256" key="6">
    <source>
        <dbReference type="ARBA" id="ARBA00022839"/>
    </source>
</evidence>
<dbReference type="Pfam" id="PF12705">
    <property type="entry name" value="PDDEXK_1"/>
    <property type="match status" value="1"/>
</dbReference>
<dbReference type="EC" id="5.6.2.4" evidence="12"/>
<evidence type="ECO:0000256" key="14">
    <source>
        <dbReference type="ARBA" id="ARBA00048988"/>
    </source>
</evidence>
<protein>
    <recommendedName>
        <fullName evidence="12">DNA 3'-5' helicase</fullName>
        <ecNumber evidence="12">5.6.2.4</ecNumber>
    </recommendedName>
    <alternativeName>
        <fullName evidence="13">DNA 3'-5' helicase II</fullName>
    </alternativeName>
</protein>
<dbReference type="SUPFAM" id="SSF52540">
    <property type="entry name" value="P-loop containing nucleoside triphosphate hydrolases"/>
    <property type="match status" value="1"/>
</dbReference>
<dbReference type="SUPFAM" id="SSF52980">
    <property type="entry name" value="Restriction endonuclease-like"/>
    <property type="match status" value="1"/>
</dbReference>
<keyword evidence="20" id="KW-1185">Reference proteome</keyword>
<evidence type="ECO:0000256" key="13">
    <source>
        <dbReference type="ARBA" id="ARBA00034923"/>
    </source>
</evidence>
<name>A0A7W7Y3X2_9BACT</name>
<dbReference type="GO" id="GO:0005829">
    <property type="term" value="C:cytosol"/>
    <property type="evidence" value="ECO:0007669"/>
    <property type="project" value="TreeGrafter"/>
</dbReference>
<evidence type="ECO:0000313" key="19">
    <source>
        <dbReference type="EMBL" id="MBB5021357.1"/>
    </source>
</evidence>
<evidence type="ECO:0000313" key="20">
    <source>
        <dbReference type="Proteomes" id="UP000528322"/>
    </source>
</evidence>
<feature type="domain" description="Rhodanese" evidence="16">
    <location>
        <begin position="463"/>
        <end position="521"/>
    </location>
</feature>
<evidence type="ECO:0000256" key="15">
    <source>
        <dbReference type="PROSITE-ProRule" id="PRU00560"/>
    </source>
</evidence>
<dbReference type="Gene3D" id="3.90.320.10">
    <property type="match status" value="1"/>
</dbReference>
<keyword evidence="5 15" id="KW-0347">Helicase</keyword>
<keyword evidence="10" id="KW-0413">Isomerase</keyword>
<evidence type="ECO:0000256" key="5">
    <source>
        <dbReference type="ARBA" id="ARBA00022806"/>
    </source>
</evidence>
<dbReference type="GO" id="GO:0000725">
    <property type="term" value="P:recombinational repair"/>
    <property type="evidence" value="ECO:0007669"/>
    <property type="project" value="TreeGrafter"/>
</dbReference>
<accession>A0A7W7Y3X2</accession>
<dbReference type="PROSITE" id="PS51217">
    <property type="entry name" value="UVRD_HELICASE_CTER"/>
    <property type="match status" value="1"/>
</dbReference>
<keyword evidence="1" id="KW-0540">Nuclease</keyword>
<evidence type="ECO:0000256" key="1">
    <source>
        <dbReference type="ARBA" id="ARBA00022722"/>
    </source>
</evidence>
<keyword evidence="3" id="KW-0227">DNA damage</keyword>
<feature type="domain" description="UvrD-like helicase ATP-binding" evidence="17">
    <location>
        <begin position="1"/>
        <end position="402"/>
    </location>
</feature>
<dbReference type="AlphaFoldDB" id="A0A7W7Y3X2"/>
<dbReference type="InterPro" id="IPR011335">
    <property type="entry name" value="Restrct_endonuc-II-like"/>
</dbReference>
<dbReference type="GO" id="GO:0004527">
    <property type="term" value="F:exonuclease activity"/>
    <property type="evidence" value="ECO:0007669"/>
    <property type="project" value="UniProtKB-KW"/>
</dbReference>
<keyword evidence="9" id="KW-0234">DNA repair</keyword>
<dbReference type="Pfam" id="PF00580">
    <property type="entry name" value="UvrD-helicase"/>
    <property type="match status" value="1"/>
</dbReference>
<evidence type="ECO:0000256" key="8">
    <source>
        <dbReference type="ARBA" id="ARBA00023125"/>
    </source>
</evidence>
<evidence type="ECO:0000256" key="9">
    <source>
        <dbReference type="ARBA" id="ARBA00023204"/>
    </source>
</evidence>
<dbReference type="InterPro" id="IPR011604">
    <property type="entry name" value="PDDEXK-like_dom_sf"/>
</dbReference>
<dbReference type="InterPro" id="IPR014016">
    <property type="entry name" value="UvrD-like_ATP-bd"/>
</dbReference>
<reference evidence="19 20" key="1">
    <citation type="submission" date="2020-08" db="EMBL/GenBank/DDBJ databases">
        <title>Genomic Encyclopedia of Type Strains, Phase IV (KMG-IV): sequencing the most valuable type-strain genomes for metagenomic binning, comparative biology and taxonomic classification.</title>
        <authorList>
            <person name="Goeker M."/>
        </authorList>
    </citation>
    <scope>NUCLEOTIDE SEQUENCE [LARGE SCALE GENOMIC DNA]</scope>
    <source>
        <strain evidence="19 20">DSM 22071</strain>
    </source>
</reference>
<dbReference type="InterPro" id="IPR014017">
    <property type="entry name" value="DNA_helicase_UvrD-like_C"/>
</dbReference>
<dbReference type="PANTHER" id="PTHR11070:SF2">
    <property type="entry name" value="ATP-DEPENDENT DNA HELICASE SRS2"/>
    <property type="match status" value="1"/>
</dbReference>
<proteinExistence type="predicted"/>
<feature type="binding site" evidence="15">
    <location>
        <begin position="9"/>
        <end position="16"/>
    </location>
    <ligand>
        <name>ATP</name>
        <dbReference type="ChEBI" id="CHEBI:30616"/>
    </ligand>
</feature>
<dbReference type="GO" id="GO:0005524">
    <property type="term" value="F:ATP binding"/>
    <property type="evidence" value="ECO:0007669"/>
    <property type="project" value="UniProtKB-UniRule"/>
</dbReference>
<dbReference type="GO" id="GO:0043138">
    <property type="term" value="F:3'-5' DNA helicase activity"/>
    <property type="evidence" value="ECO:0007669"/>
    <property type="project" value="UniProtKB-EC"/>
</dbReference>
<dbReference type="InterPro" id="IPR038726">
    <property type="entry name" value="PDDEXK_AddAB-type"/>
</dbReference>
<evidence type="ECO:0000256" key="12">
    <source>
        <dbReference type="ARBA" id="ARBA00034808"/>
    </source>
</evidence>
<dbReference type="InterPro" id="IPR000212">
    <property type="entry name" value="DNA_helicase_UvrD/REP"/>
</dbReference>
<dbReference type="GO" id="GO:0003677">
    <property type="term" value="F:DNA binding"/>
    <property type="evidence" value="ECO:0007669"/>
    <property type="project" value="UniProtKB-KW"/>
</dbReference>
<dbReference type="PANTHER" id="PTHR11070">
    <property type="entry name" value="UVRD / RECB / PCRA DNA HELICASE FAMILY MEMBER"/>
    <property type="match status" value="1"/>
</dbReference>
<evidence type="ECO:0000256" key="10">
    <source>
        <dbReference type="ARBA" id="ARBA00023235"/>
    </source>
</evidence>
<dbReference type="InterPro" id="IPR001763">
    <property type="entry name" value="Rhodanese-like_dom"/>
</dbReference>
<evidence type="ECO:0000259" key="16">
    <source>
        <dbReference type="PROSITE" id="PS50206"/>
    </source>
</evidence>
<dbReference type="PROSITE" id="PS51198">
    <property type="entry name" value="UVRD_HELICASE_ATP_BIND"/>
    <property type="match status" value="1"/>
</dbReference>
<comment type="catalytic activity">
    <reaction evidence="14">
        <text>ATP + H2O = ADP + phosphate + H(+)</text>
        <dbReference type="Rhea" id="RHEA:13065"/>
        <dbReference type="ChEBI" id="CHEBI:15377"/>
        <dbReference type="ChEBI" id="CHEBI:15378"/>
        <dbReference type="ChEBI" id="CHEBI:30616"/>
        <dbReference type="ChEBI" id="CHEBI:43474"/>
        <dbReference type="ChEBI" id="CHEBI:456216"/>
        <dbReference type="EC" id="5.6.2.4"/>
    </reaction>
</comment>